<evidence type="ECO:0000313" key="13">
    <source>
        <dbReference type="Proteomes" id="UP001591681"/>
    </source>
</evidence>
<name>A0ABD1K803_9TELE</name>
<dbReference type="AlphaFoldDB" id="A0ABD1K803"/>
<keyword evidence="5 10" id="KW-0732">Signal</keyword>
<dbReference type="EMBL" id="JBHFQA010000008">
    <property type="protein sequence ID" value="KAL2095214.1"/>
    <property type="molecule type" value="Genomic_DNA"/>
</dbReference>
<comment type="caution">
    <text evidence="12">The sequence shown here is derived from an EMBL/GenBank/DDBJ whole genome shotgun (WGS) entry which is preliminary data.</text>
</comment>
<keyword evidence="8" id="KW-1015">Disulfide bond</keyword>
<dbReference type="GO" id="GO:0005576">
    <property type="term" value="C:extracellular region"/>
    <property type="evidence" value="ECO:0007669"/>
    <property type="project" value="UniProtKB-SubCell"/>
</dbReference>
<dbReference type="InterPro" id="IPR029034">
    <property type="entry name" value="Cystine-knot_cytokine"/>
</dbReference>
<evidence type="ECO:0000256" key="1">
    <source>
        <dbReference type="ARBA" id="ARBA00004613"/>
    </source>
</evidence>
<dbReference type="InterPro" id="IPR023581">
    <property type="entry name" value="PD_growth_factor_CS"/>
</dbReference>
<dbReference type="Pfam" id="PF00341">
    <property type="entry name" value="PDGF"/>
    <property type="match status" value="1"/>
</dbReference>
<evidence type="ECO:0000256" key="10">
    <source>
        <dbReference type="SAM" id="SignalP"/>
    </source>
</evidence>
<dbReference type="Gene3D" id="2.10.90.10">
    <property type="entry name" value="Cystine-knot cytokines"/>
    <property type="match status" value="1"/>
</dbReference>
<dbReference type="SMART" id="SM00141">
    <property type="entry name" value="PDGF"/>
    <property type="match status" value="1"/>
</dbReference>
<evidence type="ECO:0000256" key="8">
    <source>
        <dbReference type="ARBA" id="ARBA00023157"/>
    </source>
</evidence>
<dbReference type="PANTHER" id="PTHR12025">
    <property type="entry name" value="VASCULAR ENDOTHELIAL GROWTH FACTOR"/>
    <property type="match status" value="1"/>
</dbReference>
<comment type="similarity">
    <text evidence="9">Belongs to the PDGF/VEGF growth factor family.</text>
</comment>
<keyword evidence="3" id="KW-0037">Angiogenesis</keyword>
<evidence type="ECO:0000256" key="5">
    <source>
        <dbReference type="ARBA" id="ARBA00022729"/>
    </source>
</evidence>
<keyword evidence="4" id="KW-0165">Cleavage on pair of basic residues</keyword>
<dbReference type="InterPro" id="IPR050507">
    <property type="entry name" value="PDGF/VEGF_growth_factor"/>
</dbReference>
<dbReference type="PROSITE" id="PS50278">
    <property type="entry name" value="PDGF_2"/>
    <property type="match status" value="1"/>
</dbReference>
<reference evidence="12 13" key="1">
    <citation type="submission" date="2024-09" db="EMBL/GenBank/DDBJ databases">
        <title>A chromosome-level genome assembly of Gray's grenadier anchovy, Coilia grayii.</title>
        <authorList>
            <person name="Fu Z."/>
        </authorList>
    </citation>
    <scope>NUCLEOTIDE SEQUENCE [LARGE SCALE GENOMIC DNA]</scope>
    <source>
        <strain evidence="12">G4</strain>
        <tissue evidence="12">Muscle</tissue>
    </source>
</reference>
<evidence type="ECO:0000313" key="12">
    <source>
        <dbReference type="EMBL" id="KAL2095214.1"/>
    </source>
</evidence>
<dbReference type="PROSITE" id="PS00249">
    <property type="entry name" value="PDGF_1"/>
    <property type="match status" value="1"/>
</dbReference>
<evidence type="ECO:0000256" key="4">
    <source>
        <dbReference type="ARBA" id="ARBA00022685"/>
    </source>
</evidence>
<dbReference type="GO" id="GO:0005172">
    <property type="term" value="F:vascular endothelial growth factor receptor binding"/>
    <property type="evidence" value="ECO:0007669"/>
    <property type="project" value="UniProtKB-ARBA"/>
</dbReference>
<evidence type="ECO:0000256" key="6">
    <source>
        <dbReference type="ARBA" id="ARBA00022737"/>
    </source>
</evidence>
<dbReference type="GO" id="GO:0008083">
    <property type="term" value="F:growth factor activity"/>
    <property type="evidence" value="ECO:0007669"/>
    <property type="project" value="UniProtKB-KW"/>
</dbReference>
<feature type="domain" description="Platelet-derived growth factor (PDGF) family profile" evidence="11">
    <location>
        <begin position="92"/>
        <end position="189"/>
    </location>
</feature>
<sequence length="391" mass="44389">MWMLFLFIRILCITCVCGYEHEDYNPSKVETEVAVVEDITLKVSSVDELLEWMYPEYGLVRQCLRKKAESTAPHHYMDDHMWGASRQEASFKTDGTLEVIIEEIQRTICRPREVCLEVSKEFPDSTSRFFVPRCVAAHRCGGCCSSEAWHCTNTSYTVINKTLMEPRERSVVMVPIVNHTSCECQPKRPRHSIIRRSLDGQPTLCPQPDEPCSAGLVWYELGCECVPVNLLPLLDQELEPADSALLALCGPNKVLDEESCECACQNGLTAAKCGPGLRLDEDLCECVCEMPPDTQMSCPPNQSWDPELCACACQTQCPLSQPLDQDTCLCQCRESEHTCLLQGKRFRADTCSCYRLPCKDPHKKCQNDQYYSHLVCQCIPKFLRSRERELT</sequence>
<keyword evidence="13" id="KW-1185">Reference proteome</keyword>
<comment type="subcellular location">
    <subcellularLocation>
        <location evidence="1">Secreted</location>
    </subcellularLocation>
</comment>
<dbReference type="SUPFAM" id="SSF57501">
    <property type="entry name" value="Cystine-knot cytokines"/>
    <property type="match status" value="1"/>
</dbReference>
<dbReference type="Pfam" id="PF03128">
    <property type="entry name" value="CXCXC"/>
    <property type="match status" value="1"/>
</dbReference>
<evidence type="ECO:0000259" key="11">
    <source>
        <dbReference type="PROSITE" id="PS50278"/>
    </source>
</evidence>
<feature type="signal peptide" evidence="10">
    <location>
        <begin position="1"/>
        <end position="18"/>
    </location>
</feature>
<feature type="chain" id="PRO_5044894419" description="Platelet-derived growth factor (PDGF) family profile domain-containing protein" evidence="10">
    <location>
        <begin position="19"/>
        <end position="391"/>
    </location>
</feature>
<keyword evidence="6" id="KW-0677">Repeat</keyword>
<keyword evidence="2" id="KW-0964">Secreted</keyword>
<dbReference type="GO" id="GO:0001525">
    <property type="term" value="P:angiogenesis"/>
    <property type="evidence" value="ECO:0007669"/>
    <property type="project" value="UniProtKB-KW"/>
</dbReference>
<dbReference type="InterPro" id="IPR000072">
    <property type="entry name" value="PDGF/VEGF_dom"/>
</dbReference>
<protein>
    <recommendedName>
        <fullName evidence="11">Platelet-derived growth factor (PDGF) family profile domain-containing protein</fullName>
    </recommendedName>
</protein>
<organism evidence="12 13">
    <name type="scientific">Coilia grayii</name>
    <name type="common">Gray's grenadier anchovy</name>
    <dbReference type="NCBI Taxonomy" id="363190"/>
    <lineage>
        <taxon>Eukaryota</taxon>
        <taxon>Metazoa</taxon>
        <taxon>Chordata</taxon>
        <taxon>Craniata</taxon>
        <taxon>Vertebrata</taxon>
        <taxon>Euteleostomi</taxon>
        <taxon>Actinopterygii</taxon>
        <taxon>Neopterygii</taxon>
        <taxon>Teleostei</taxon>
        <taxon>Clupei</taxon>
        <taxon>Clupeiformes</taxon>
        <taxon>Clupeoidei</taxon>
        <taxon>Engraulidae</taxon>
        <taxon>Coilinae</taxon>
        <taxon>Coilia</taxon>
    </lineage>
</organism>
<evidence type="ECO:0000256" key="2">
    <source>
        <dbReference type="ARBA" id="ARBA00022525"/>
    </source>
</evidence>
<evidence type="ECO:0000256" key="9">
    <source>
        <dbReference type="RuleBase" id="RU003818"/>
    </source>
</evidence>
<dbReference type="PANTHER" id="PTHR12025:SF3">
    <property type="entry name" value="VASCULAR ENDOTHELIAL GROWTH FACTOR C"/>
    <property type="match status" value="1"/>
</dbReference>
<proteinExistence type="inferred from homology"/>
<evidence type="ECO:0000256" key="7">
    <source>
        <dbReference type="ARBA" id="ARBA00023030"/>
    </source>
</evidence>
<keyword evidence="7 9" id="KW-0339">Growth factor</keyword>
<dbReference type="Proteomes" id="UP001591681">
    <property type="component" value="Unassembled WGS sequence"/>
</dbReference>
<gene>
    <name evidence="12" type="ORF">ACEWY4_009933</name>
</gene>
<accession>A0ABD1K803</accession>
<evidence type="ECO:0000256" key="3">
    <source>
        <dbReference type="ARBA" id="ARBA00022657"/>
    </source>
</evidence>
<dbReference type="InterPro" id="IPR004153">
    <property type="entry name" value="CXCXC_repeat"/>
</dbReference>